<dbReference type="Proteomes" id="UP000016932">
    <property type="component" value="Unassembled WGS sequence"/>
</dbReference>
<organism evidence="2 3">
    <name type="scientific">Pseudocercospora fijiensis (strain CIRAD86)</name>
    <name type="common">Black leaf streak disease fungus</name>
    <name type="synonym">Mycosphaerella fijiensis</name>
    <dbReference type="NCBI Taxonomy" id="383855"/>
    <lineage>
        <taxon>Eukaryota</taxon>
        <taxon>Fungi</taxon>
        <taxon>Dikarya</taxon>
        <taxon>Ascomycota</taxon>
        <taxon>Pezizomycotina</taxon>
        <taxon>Dothideomycetes</taxon>
        <taxon>Dothideomycetidae</taxon>
        <taxon>Mycosphaerellales</taxon>
        <taxon>Mycosphaerellaceae</taxon>
        <taxon>Pseudocercospora</taxon>
    </lineage>
</organism>
<dbReference type="GeneID" id="19333586"/>
<evidence type="ECO:0008006" key="4">
    <source>
        <dbReference type="Google" id="ProtNLM"/>
    </source>
</evidence>
<dbReference type="KEGG" id="pfj:MYCFIDRAFT_176596"/>
<name>M3AUZ8_PSEFD</name>
<feature type="chain" id="PRO_5004031125" description="Secreted protein" evidence="1">
    <location>
        <begin position="20"/>
        <end position="87"/>
    </location>
</feature>
<dbReference type="VEuPathDB" id="FungiDB:MYCFIDRAFT_176596"/>
<reference evidence="2 3" key="1">
    <citation type="journal article" date="2012" name="PLoS Pathog.">
        <title>Diverse lifestyles and strategies of plant pathogenesis encoded in the genomes of eighteen Dothideomycetes fungi.</title>
        <authorList>
            <person name="Ohm R.A."/>
            <person name="Feau N."/>
            <person name="Henrissat B."/>
            <person name="Schoch C.L."/>
            <person name="Horwitz B.A."/>
            <person name="Barry K.W."/>
            <person name="Condon B.J."/>
            <person name="Copeland A.C."/>
            <person name="Dhillon B."/>
            <person name="Glaser F."/>
            <person name="Hesse C.N."/>
            <person name="Kosti I."/>
            <person name="LaButti K."/>
            <person name="Lindquist E.A."/>
            <person name="Lucas S."/>
            <person name="Salamov A.A."/>
            <person name="Bradshaw R.E."/>
            <person name="Ciuffetti L."/>
            <person name="Hamelin R.C."/>
            <person name="Kema G.H.J."/>
            <person name="Lawrence C."/>
            <person name="Scott J.A."/>
            <person name="Spatafora J.W."/>
            <person name="Turgeon B.G."/>
            <person name="de Wit P.J.G.M."/>
            <person name="Zhong S."/>
            <person name="Goodwin S.B."/>
            <person name="Grigoriev I.V."/>
        </authorList>
    </citation>
    <scope>NUCLEOTIDE SEQUENCE [LARGE SCALE GENOMIC DNA]</scope>
    <source>
        <strain evidence="2 3">CIRAD86</strain>
    </source>
</reference>
<gene>
    <name evidence="2" type="ORF">MYCFIDRAFT_176596</name>
</gene>
<dbReference type="HOGENOM" id="CLU_2484281_0_0_1"/>
<evidence type="ECO:0000256" key="1">
    <source>
        <dbReference type="SAM" id="SignalP"/>
    </source>
</evidence>
<evidence type="ECO:0000313" key="2">
    <source>
        <dbReference type="EMBL" id="EME81307.1"/>
    </source>
</evidence>
<dbReference type="EMBL" id="KB446560">
    <property type="protein sequence ID" value="EME81307.1"/>
    <property type="molecule type" value="Genomic_DNA"/>
</dbReference>
<evidence type="ECO:0000313" key="3">
    <source>
        <dbReference type="Proteomes" id="UP000016932"/>
    </source>
</evidence>
<protein>
    <recommendedName>
        <fullName evidence="4">Secreted protein</fullName>
    </recommendedName>
</protein>
<dbReference type="RefSeq" id="XP_007928533.1">
    <property type="nucleotide sequence ID" value="XM_007930342.1"/>
</dbReference>
<proteinExistence type="predicted"/>
<feature type="signal peptide" evidence="1">
    <location>
        <begin position="1"/>
        <end position="19"/>
    </location>
</feature>
<dbReference type="AlphaFoldDB" id="M3AUZ8"/>
<accession>M3AUZ8</accession>
<sequence>MWVIGLLFLFKTKLHGNAAKSLPHLGHVISLYNSRSVPPKQMMLQLRESRARRVNGKQVLIRQAGENCKDKLAWAGTDSATNALQPS</sequence>
<keyword evidence="3" id="KW-1185">Reference proteome</keyword>
<keyword evidence="1" id="KW-0732">Signal</keyword>